<dbReference type="InterPro" id="IPR036206">
    <property type="entry name" value="ThiamineP_synth_sf"/>
</dbReference>
<keyword evidence="2" id="KW-0784">Thiamine biosynthesis</keyword>
<dbReference type="GO" id="GO:0004789">
    <property type="term" value="F:thiamine-phosphate diphosphorylase activity"/>
    <property type="evidence" value="ECO:0007669"/>
    <property type="project" value="UniProtKB-EC"/>
</dbReference>
<comment type="caution">
    <text evidence="4">The sequence shown here is derived from an EMBL/GenBank/DDBJ whole genome shotgun (WGS) entry which is preliminary data.</text>
</comment>
<dbReference type="EMBL" id="PDVP01000010">
    <property type="protein sequence ID" value="PHP66124.1"/>
    <property type="molecule type" value="Genomic_DNA"/>
</dbReference>
<dbReference type="OrthoDB" id="7159061at2"/>
<accession>A0A2G1QKY1</accession>
<dbReference type="Proteomes" id="UP000221168">
    <property type="component" value="Unassembled WGS sequence"/>
</dbReference>
<dbReference type="Pfam" id="PF02581">
    <property type="entry name" value="TMP-TENI"/>
    <property type="match status" value="1"/>
</dbReference>
<reference evidence="4 5" key="1">
    <citation type="submission" date="2017-10" db="EMBL/GenBank/DDBJ databases">
        <title>Sedimentibacterium mangrovi gen. nov., sp. nov., a novel member of family Phyllobacteriacea isolated from mangrove sediment.</title>
        <authorList>
            <person name="Liao H."/>
            <person name="Tian Y."/>
        </authorList>
    </citation>
    <scope>NUCLEOTIDE SEQUENCE [LARGE SCALE GENOMIC DNA]</scope>
    <source>
        <strain evidence="4 5">X9-2-2</strain>
    </source>
</reference>
<dbReference type="GO" id="GO:0005737">
    <property type="term" value="C:cytoplasm"/>
    <property type="evidence" value="ECO:0007669"/>
    <property type="project" value="TreeGrafter"/>
</dbReference>
<dbReference type="EC" id="2.5.1.3" evidence="4"/>
<evidence type="ECO:0000256" key="2">
    <source>
        <dbReference type="ARBA" id="ARBA00022977"/>
    </source>
</evidence>
<dbReference type="PANTHER" id="PTHR20857">
    <property type="entry name" value="THIAMINE-PHOSPHATE PYROPHOSPHORYLASE"/>
    <property type="match status" value="1"/>
</dbReference>
<gene>
    <name evidence="4" type="ORF">CSC94_16130</name>
</gene>
<proteinExistence type="predicted"/>
<dbReference type="Gene3D" id="3.20.20.70">
    <property type="entry name" value="Aldolase class I"/>
    <property type="match status" value="1"/>
</dbReference>
<dbReference type="InterPro" id="IPR013785">
    <property type="entry name" value="Aldolase_TIM"/>
</dbReference>
<dbReference type="NCBIfam" id="NF005080">
    <property type="entry name" value="PRK06512.1"/>
    <property type="match status" value="1"/>
</dbReference>
<comment type="pathway">
    <text evidence="1">Cofactor biosynthesis; thiamine diphosphate biosynthesis.</text>
</comment>
<evidence type="ECO:0000313" key="5">
    <source>
        <dbReference type="Proteomes" id="UP000221168"/>
    </source>
</evidence>
<name>A0A2G1QKY1_9HYPH</name>
<dbReference type="PANTHER" id="PTHR20857:SF15">
    <property type="entry name" value="THIAMINE-PHOSPHATE SYNTHASE"/>
    <property type="match status" value="1"/>
</dbReference>
<dbReference type="AlphaFoldDB" id="A0A2G1QKY1"/>
<dbReference type="RefSeq" id="WP_099307389.1">
    <property type="nucleotide sequence ID" value="NZ_PDVP01000010.1"/>
</dbReference>
<evidence type="ECO:0000256" key="1">
    <source>
        <dbReference type="ARBA" id="ARBA00004948"/>
    </source>
</evidence>
<evidence type="ECO:0000313" key="4">
    <source>
        <dbReference type="EMBL" id="PHP66124.1"/>
    </source>
</evidence>
<organism evidence="4 5">
    <name type="scientific">Zhengella mangrovi</name>
    <dbReference type="NCBI Taxonomy" id="1982044"/>
    <lineage>
        <taxon>Bacteria</taxon>
        <taxon>Pseudomonadati</taxon>
        <taxon>Pseudomonadota</taxon>
        <taxon>Alphaproteobacteria</taxon>
        <taxon>Hyphomicrobiales</taxon>
        <taxon>Notoacmeibacteraceae</taxon>
        <taxon>Zhengella</taxon>
    </lineage>
</organism>
<dbReference type="GO" id="GO:0009228">
    <property type="term" value="P:thiamine biosynthetic process"/>
    <property type="evidence" value="ECO:0007669"/>
    <property type="project" value="UniProtKB-KW"/>
</dbReference>
<dbReference type="CDD" id="cd00564">
    <property type="entry name" value="TMP_TenI"/>
    <property type="match status" value="1"/>
</dbReference>
<dbReference type="InterPro" id="IPR022998">
    <property type="entry name" value="ThiamineP_synth_TenI"/>
</dbReference>
<feature type="domain" description="Thiamine phosphate synthase/TenI" evidence="3">
    <location>
        <begin position="12"/>
        <end position="192"/>
    </location>
</feature>
<evidence type="ECO:0000259" key="3">
    <source>
        <dbReference type="Pfam" id="PF02581"/>
    </source>
</evidence>
<keyword evidence="4" id="KW-0808">Transferase</keyword>
<sequence length="220" mass="23091">MPHATPDTRCRLVLIAPDIAADDAFAAAVSRALSGGDVASLILPAYDLPEAAFQARCAHIVPQAQERGVAVMIVDDTRTAGRVRADGVHLENAKAAIAETAERFDGKLMLGVGGAKTRHDALELGEVRPDYIFFGRIGYDTKPEAHPRNLALGEWWAEMVTLPCIVMGGSSIESTAAVAATRADFVAMSAAVFGGPLDPGEAVAAINRMLDETAPELDAA</sequence>
<dbReference type="SUPFAM" id="SSF51391">
    <property type="entry name" value="Thiamin phosphate synthase"/>
    <property type="match status" value="1"/>
</dbReference>
<keyword evidence="5" id="KW-1185">Reference proteome</keyword>
<protein>
    <submittedName>
        <fullName evidence="4">Thiamine phosphate synthase</fullName>
        <ecNumber evidence="4">2.5.1.3</ecNumber>
    </submittedName>
</protein>